<evidence type="ECO:0000256" key="1">
    <source>
        <dbReference type="SAM" id="Phobius"/>
    </source>
</evidence>
<dbReference type="RefSeq" id="WP_020222726.1">
    <property type="nucleotide sequence ID" value="NZ_BANO01000330.1"/>
</dbReference>
<dbReference type="EMBL" id="BATA01000007">
    <property type="protein sequence ID" value="GAD51738.1"/>
    <property type="molecule type" value="Genomic_DNA"/>
</dbReference>
<feature type="transmembrane region" description="Helical" evidence="1">
    <location>
        <begin position="54"/>
        <end position="75"/>
    </location>
</feature>
<dbReference type="PANTHER" id="PTHR36435:SF1">
    <property type="entry name" value="CAAX AMINO TERMINAL PROTEASE FAMILY PROTEIN"/>
    <property type="match status" value="1"/>
</dbReference>
<feature type="transmembrane region" description="Helical" evidence="1">
    <location>
        <begin position="195"/>
        <end position="216"/>
    </location>
</feature>
<dbReference type="eggNOG" id="arCOG02766">
    <property type="taxonomic scope" value="Archaea"/>
</dbReference>
<name>U3AAE3_9EURY</name>
<keyword evidence="1" id="KW-1133">Transmembrane helix</keyword>
<dbReference type="Pfam" id="PF02517">
    <property type="entry name" value="Rce1-like"/>
    <property type="match status" value="1"/>
</dbReference>
<dbReference type="Proteomes" id="UP000016986">
    <property type="component" value="Unassembled WGS sequence"/>
</dbReference>
<organism evidence="3 4">
    <name type="scientific">Halarchaeum acidiphilum MH1-52-1</name>
    <dbReference type="NCBI Taxonomy" id="1261545"/>
    <lineage>
        <taxon>Archaea</taxon>
        <taxon>Methanobacteriati</taxon>
        <taxon>Methanobacteriota</taxon>
        <taxon>Stenosarchaea group</taxon>
        <taxon>Halobacteria</taxon>
        <taxon>Halobacteriales</taxon>
        <taxon>Halobacteriaceae</taxon>
    </lineage>
</organism>
<dbReference type="GO" id="GO:0004175">
    <property type="term" value="F:endopeptidase activity"/>
    <property type="evidence" value="ECO:0007669"/>
    <property type="project" value="UniProtKB-ARBA"/>
</dbReference>
<comment type="caution">
    <text evidence="3">The sequence shown here is derived from an EMBL/GenBank/DDBJ whole genome shotgun (WGS) entry which is preliminary data.</text>
</comment>
<evidence type="ECO:0000259" key="2">
    <source>
        <dbReference type="Pfam" id="PF02517"/>
    </source>
</evidence>
<evidence type="ECO:0000313" key="4">
    <source>
        <dbReference type="Proteomes" id="UP000016986"/>
    </source>
</evidence>
<feature type="transmembrane region" description="Helical" evidence="1">
    <location>
        <begin position="138"/>
        <end position="158"/>
    </location>
</feature>
<dbReference type="AlphaFoldDB" id="U3AAE3"/>
<keyword evidence="1" id="KW-0472">Membrane</keyword>
<dbReference type="InterPro" id="IPR003675">
    <property type="entry name" value="Rce1/LyrA-like_dom"/>
</dbReference>
<keyword evidence="4" id="KW-1185">Reference proteome</keyword>
<dbReference type="OrthoDB" id="275779at2157"/>
<proteinExistence type="predicted"/>
<sequence length="270" mass="28073">MARSTAPPDWGDRIRTFALATGVGLSGLVVGLALTLVVAIVFRLAGIPITPSLSIVLSTVLLQGVAFGSVAYAYARYRNDTARFLRFRLPSIREIGLAVAGWLAALAALLVISGVLQSTNAPTATNDVADLGMAHPEVLLLLVPLSFLLVGPGEELLFRGVVQGTLRERFGPVPGVLLASLVFAGVHFTSLSGSVSGRIVTIAALFVIALVLGGLYEYTGNLTVTALVHGAYNATQFGLLYLQQTHAAAGHLAPYGVHVGALASLVAQVH</sequence>
<feature type="transmembrane region" description="Helical" evidence="1">
    <location>
        <begin position="170"/>
        <end position="189"/>
    </location>
</feature>
<feature type="transmembrane region" description="Helical" evidence="1">
    <location>
        <begin position="95"/>
        <end position="118"/>
    </location>
</feature>
<dbReference type="PANTHER" id="PTHR36435">
    <property type="entry name" value="SLR1288 PROTEIN"/>
    <property type="match status" value="1"/>
</dbReference>
<accession>U3AAE3</accession>
<gene>
    <name evidence="3" type="ORF">MBEHAL_0498</name>
</gene>
<feature type="transmembrane region" description="Helical" evidence="1">
    <location>
        <begin position="17"/>
        <end position="42"/>
    </location>
</feature>
<evidence type="ECO:0000313" key="3">
    <source>
        <dbReference type="EMBL" id="GAD51738.1"/>
    </source>
</evidence>
<protein>
    <recommendedName>
        <fullName evidence="2">CAAX prenyl protease 2/Lysostaphin resistance protein A-like domain-containing protein</fullName>
    </recommendedName>
</protein>
<dbReference type="GO" id="GO:0080120">
    <property type="term" value="P:CAAX-box protein maturation"/>
    <property type="evidence" value="ECO:0007669"/>
    <property type="project" value="UniProtKB-ARBA"/>
</dbReference>
<reference evidence="3 4" key="1">
    <citation type="submission" date="2013-09" db="EMBL/GenBank/DDBJ databases">
        <title>Whole genome sequencing of Halarchaeum acidiphilum strain MH1-52-1.</title>
        <authorList>
            <person name="Shimane Y."/>
            <person name="Minegishi H."/>
            <person name="Nishi S."/>
            <person name="Echigo A."/>
            <person name="Shuto A."/>
            <person name="Konishi M."/>
            <person name="Ito T."/>
            <person name="Ohkuma M."/>
            <person name="Ohta Y."/>
            <person name="Nagano Y."/>
            <person name="Tsubouchi T."/>
            <person name="Mori K."/>
            <person name="Usui K."/>
            <person name="Kamekura M."/>
            <person name="Usami R."/>
            <person name="Takaki Y."/>
            <person name="Hatada Y."/>
        </authorList>
    </citation>
    <scope>NUCLEOTIDE SEQUENCE [LARGE SCALE GENOMIC DNA]</scope>
    <source>
        <strain evidence="3 4">JCM 16109</strain>
    </source>
</reference>
<keyword evidence="1" id="KW-0812">Transmembrane</keyword>
<feature type="domain" description="CAAX prenyl protease 2/Lysostaphin resistance protein A-like" evidence="2">
    <location>
        <begin position="139"/>
        <end position="234"/>
    </location>
</feature>
<dbReference type="InterPro" id="IPR052710">
    <property type="entry name" value="CAAX_protease"/>
</dbReference>